<reference evidence="4" key="1">
    <citation type="journal article" date="2020" name="Stud. Mycol.">
        <title>101 Dothideomycetes genomes: A test case for predicting lifestyles and emergence of pathogens.</title>
        <authorList>
            <person name="Haridas S."/>
            <person name="Albert R."/>
            <person name="Binder M."/>
            <person name="Bloem J."/>
            <person name="LaButti K."/>
            <person name="Salamov A."/>
            <person name="Andreopoulos B."/>
            <person name="Baker S."/>
            <person name="Barry K."/>
            <person name="Bills G."/>
            <person name="Bluhm B."/>
            <person name="Cannon C."/>
            <person name="Castanera R."/>
            <person name="Culley D."/>
            <person name="Daum C."/>
            <person name="Ezra D."/>
            <person name="Gonzalez J."/>
            <person name="Henrissat B."/>
            <person name="Kuo A."/>
            <person name="Liang C."/>
            <person name="Lipzen A."/>
            <person name="Lutzoni F."/>
            <person name="Magnuson J."/>
            <person name="Mondo S."/>
            <person name="Nolan M."/>
            <person name="Ohm R."/>
            <person name="Pangilinan J."/>
            <person name="Park H.-J."/>
            <person name="Ramirez L."/>
            <person name="Alfaro M."/>
            <person name="Sun H."/>
            <person name="Tritt A."/>
            <person name="Yoshinaga Y."/>
            <person name="Zwiers L.-H."/>
            <person name="Turgeon B."/>
            <person name="Goodwin S."/>
            <person name="Spatafora J."/>
            <person name="Crous P."/>
            <person name="Grigoriev I."/>
        </authorList>
    </citation>
    <scope>NUCLEOTIDE SEQUENCE [LARGE SCALE GENOMIC DNA]</scope>
    <source>
        <strain evidence="4">CBS 304.66</strain>
    </source>
</reference>
<gene>
    <name evidence="3" type="ORF">CC78DRAFT_528246</name>
</gene>
<protein>
    <recommendedName>
        <fullName evidence="5">GPI anchored cell wall protein</fullName>
    </recommendedName>
</protein>
<feature type="compositionally biased region" description="Polar residues" evidence="1">
    <location>
        <begin position="165"/>
        <end position="185"/>
    </location>
</feature>
<feature type="compositionally biased region" description="Low complexity" evidence="1">
    <location>
        <begin position="141"/>
        <end position="164"/>
    </location>
</feature>
<organism evidence="3 4">
    <name type="scientific">Lojkania enalia</name>
    <dbReference type="NCBI Taxonomy" id="147567"/>
    <lineage>
        <taxon>Eukaryota</taxon>
        <taxon>Fungi</taxon>
        <taxon>Dikarya</taxon>
        <taxon>Ascomycota</taxon>
        <taxon>Pezizomycotina</taxon>
        <taxon>Dothideomycetes</taxon>
        <taxon>Pleosporomycetidae</taxon>
        <taxon>Pleosporales</taxon>
        <taxon>Pleosporales incertae sedis</taxon>
        <taxon>Lojkania</taxon>
    </lineage>
</organism>
<feature type="signal peptide" evidence="2">
    <location>
        <begin position="1"/>
        <end position="16"/>
    </location>
</feature>
<evidence type="ECO:0000256" key="2">
    <source>
        <dbReference type="SAM" id="SignalP"/>
    </source>
</evidence>
<evidence type="ECO:0000256" key="1">
    <source>
        <dbReference type="SAM" id="MobiDB-lite"/>
    </source>
</evidence>
<evidence type="ECO:0000313" key="3">
    <source>
        <dbReference type="EMBL" id="KAF2270487.1"/>
    </source>
</evidence>
<feature type="chain" id="PRO_5040514922" description="GPI anchored cell wall protein" evidence="2">
    <location>
        <begin position="17"/>
        <end position="202"/>
    </location>
</feature>
<proteinExistence type="predicted"/>
<evidence type="ECO:0008006" key="5">
    <source>
        <dbReference type="Google" id="ProtNLM"/>
    </source>
</evidence>
<accession>A0A9P4TR11</accession>
<dbReference type="EMBL" id="ML986579">
    <property type="protein sequence ID" value="KAF2270487.1"/>
    <property type="molecule type" value="Genomic_DNA"/>
</dbReference>
<dbReference type="OrthoDB" id="5091764at2759"/>
<sequence>MKTFATIAALAAVASAATVTLKETACISPSGELEEFTIEVDKLVVKELESVCGLELLSADGVDVNSLTCLAYKDIEGTEVGSAPFTKSSPALISTNPVQENSIRCNSSTNANTTTTALNNGTVITSVTFVTLPSATGGTVLSGTGLPTTGGNTTVPTVTGGPTVQPSQTEAPPSETSEPGNAGSRTELSALAVALVLGAYIL</sequence>
<keyword evidence="2" id="KW-0732">Signal</keyword>
<dbReference type="AlphaFoldDB" id="A0A9P4TR11"/>
<comment type="caution">
    <text evidence="3">The sequence shown here is derived from an EMBL/GenBank/DDBJ whole genome shotgun (WGS) entry which is preliminary data.</text>
</comment>
<name>A0A9P4TR11_9PLEO</name>
<dbReference type="Proteomes" id="UP000800093">
    <property type="component" value="Unassembled WGS sequence"/>
</dbReference>
<feature type="region of interest" description="Disordered" evidence="1">
    <location>
        <begin position="141"/>
        <end position="185"/>
    </location>
</feature>
<keyword evidence="4" id="KW-1185">Reference proteome</keyword>
<evidence type="ECO:0000313" key="4">
    <source>
        <dbReference type="Proteomes" id="UP000800093"/>
    </source>
</evidence>